<feature type="compositionally biased region" description="Low complexity" evidence="1">
    <location>
        <begin position="484"/>
        <end position="493"/>
    </location>
</feature>
<dbReference type="AlphaFoldDB" id="A0A4U5MF58"/>
<reference evidence="2 3" key="2">
    <citation type="journal article" date="2019" name="G3 (Bethesda)">
        <title>Hybrid Assembly of the Genome of the Entomopathogenic Nematode Steinernema carpocapsae Identifies the X-Chromosome.</title>
        <authorList>
            <person name="Serra L."/>
            <person name="Macchietto M."/>
            <person name="Macias-Munoz A."/>
            <person name="McGill C.J."/>
            <person name="Rodriguez I.M."/>
            <person name="Rodriguez B."/>
            <person name="Murad R."/>
            <person name="Mortazavi A."/>
        </authorList>
    </citation>
    <scope>NUCLEOTIDE SEQUENCE [LARGE SCALE GENOMIC DNA]</scope>
    <source>
        <strain evidence="2 3">ALL</strain>
    </source>
</reference>
<feature type="compositionally biased region" description="Low complexity" evidence="1">
    <location>
        <begin position="507"/>
        <end position="519"/>
    </location>
</feature>
<evidence type="ECO:0000313" key="2">
    <source>
        <dbReference type="EMBL" id="TKR67846.1"/>
    </source>
</evidence>
<dbReference type="Proteomes" id="UP000298663">
    <property type="component" value="Unassembled WGS sequence"/>
</dbReference>
<gene>
    <name evidence="2" type="ORF">L596_023933</name>
</gene>
<proteinExistence type="predicted"/>
<name>A0A4U5MF58_STECR</name>
<evidence type="ECO:0000313" key="3">
    <source>
        <dbReference type="Proteomes" id="UP000298663"/>
    </source>
</evidence>
<protein>
    <submittedName>
        <fullName evidence="2">Uncharacterized protein</fullName>
    </submittedName>
</protein>
<dbReference type="OrthoDB" id="10538424at2759"/>
<keyword evidence="3" id="KW-1185">Reference proteome</keyword>
<reference evidence="2 3" key="1">
    <citation type="journal article" date="2015" name="Genome Biol.">
        <title>Comparative genomics of Steinernema reveals deeply conserved gene regulatory networks.</title>
        <authorList>
            <person name="Dillman A.R."/>
            <person name="Macchietto M."/>
            <person name="Porter C.F."/>
            <person name="Rogers A."/>
            <person name="Williams B."/>
            <person name="Antoshechkin I."/>
            <person name="Lee M.M."/>
            <person name="Goodwin Z."/>
            <person name="Lu X."/>
            <person name="Lewis E.E."/>
            <person name="Goodrich-Blair H."/>
            <person name="Stock S.P."/>
            <person name="Adams B.J."/>
            <person name="Sternberg P.W."/>
            <person name="Mortazavi A."/>
        </authorList>
    </citation>
    <scope>NUCLEOTIDE SEQUENCE [LARGE SCALE GENOMIC DNA]</scope>
    <source>
        <strain evidence="2 3">ALL</strain>
    </source>
</reference>
<feature type="region of interest" description="Disordered" evidence="1">
    <location>
        <begin position="480"/>
        <end position="519"/>
    </location>
</feature>
<dbReference type="EMBL" id="AZBU02000008">
    <property type="protein sequence ID" value="TKR67846.1"/>
    <property type="molecule type" value="Genomic_DNA"/>
</dbReference>
<evidence type="ECO:0000256" key="1">
    <source>
        <dbReference type="SAM" id="MobiDB-lite"/>
    </source>
</evidence>
<organism evidence="2 3">
    <name type="scientific">Steinernema carpocapsae</name>
    <name type="common">Entomopathogenic nematode</name>
    <dbReference type="NCBI Taxonomy" id="34508"/>
    <lineage>
        <taxon>Eukaryota</taxon>
        <taxon>Metazoa</taxon>
        <taxon>Ecdysozoa</taxon>
        <taxon>Nematoda</taxon>
        <taxon>Chromadorea</taxon>
        <taxon>Rhabditida</taxon>
        <taxon>Tylenchina</taxon>
        <taxon>Panagrolaimomorpha</taxon>
        <taxon>Strongyloidoidea</taxon>
        <taxon>Steinernematidae</taxon>
        <taxon>Steinernema</taxon>
    </lineage>
</organism>
<sequence>MAYMVPFVEYENLRTELRQLQEKLSQQSSTIISLNSVLKSVFSAHSVPPPPQIEVPLSTNFDPNAWRRVLLFTNNNANGEKNKKRAKISTRSAVEQLLQETCKLAPSAIRDFSQPVQNRMRVELDSENSVLQALRHIEEMRDEDGKLPFSTKVVREWPVEQKELRQKRFYEVAAKAEAGYYVNEIDLQVKKTNSEWRSQLYIGNTKYNEPIEVLTKRLCAIGGIQSSDVLDRVSEMRGYRLRLRLEEHVLRVLVRINEKRMMGTVFNWSVSRWWPEKQLKERLAMINDPRLKHGFYLDEIDLKVKPCVIQQPTADMQNVYGSTESIPREPVDFSFQPLPDFDKTRVVFRFDKSPQINVSNAPTKFAQVVQETGVSIASIQSAKSPDNNNRVLLVTFNDESSAIHVVKKFQEKRIRDALKNEFRNTRMCFQLPPELVRYRHEMYLGVNNKKTGQGIENLYVDELDLKIKEIPAEWRTSARPLPWSRSSSSMDSSEAFETQEEKLQELPSPRSSPSMDSTVSSSQIKRTFKIRYSMAYMKMDCEELIETLFGNDASEIKWERSISRNELEVTVKPESQKSFEEILDRTFPDGVEIKW</sequence>
<comment type="caution">
    <text evidence="2">The sequence shown here is derived from an EMBL/GenBank/DDBJ whole genome shotgun (WGS) entry which is preliminary data.</text>
</comment>
<accession>A0A4U5MF58</accession>